<feature type="region of interest" description="Disordered" evidence="3">
    <location>
        <begin position="94"/>
        <end position="165"/>
    </location>
</feature>
<dbReference type="SMART" id="SM00456">
    <property type="entry name" value="WW"/>
    <property type="match status" value="2"/>
</dbReference>
<dbReference type="EMBL" id="MCGO01000044">
    <property type="protein sequence ID" value="ORY38373.1"/>
    <property type="molecule type" value="Genomic_DNA"/>
</dbReference>
<evidence type="ECO:0000313" key="6">
    <source>
        <dbReference type="EMBL" id="ORY38373.1"/>
    </source>
</evidence>
<feature type="region of interest" description="Disordered" evidence="3">
    <location>
        <begin position="1"/>
        <end position="75"/>
    </location>
</feature>
<evidence type="ECO:0000313" key="7">
    <source>
        <dbReference type="Proteomes" id="UP000193642"/>
    </source>
</evidence>
<feature type="region of interest" description="Disordered" evidence="3">
    <location>
        <begin position="225"/>
        <end position="251"/>
    </location>
</feature>
<dbReference type="OrthoDB" id="410044at2759"/>
<feature type="compositionally biased region" description="Pro residues" evidence="3">
    <location>
        <begin position="100"/>
        <end position="115"/>
    </location>
</feature>
<evidence type="ECO:0000259" key="5">
    <source>
        <dbReference type="PROSITE" id="PS51676"/>
    </source>
</evidence>
<dbReference type="SUPFAM" id="SSF51045">
    <property type="entry name" value="WW domain"/>
    <property type="match status" value="2"/>
</dbReference>
<dbReference type="SMART" id="SM00441">
    <property type="entry name" value="FF"/>
    <property type="match status" value="4"/>
</dbReference>
<dbReference type="GO" id="GO:0005634">
    <property type="term" value="C:nucleus"/>
    <property type="evidence" value="ECO:0007669"/>
    <property type="project" value="TreeGrafter"/>
</dbReference>
<feature type="domain" description="FF" evidence="5">
    <location>
        <begin position="471"/>
        <end position="526"/>
    </location>
</feature>
<dbReference type="InterPro" id="IPR036517">
    <property type="entry name" value="FF_domain_sf"/>
</dbReference>
<feature type="domain" description="WW" evidence="4">
    <location>
        <begin position="67"/>
        <end position="100"/>
    </location>
</feature>
<evidence type="ECO:0000259" key="4">
    <source>
        <dbReference type="PROSITE" id="PS50020"/>
    </source>
</evidence>
<evidence type="ECO:0008006" key="8">
    <source>
        <dbReference type="Google" id="ProtNLM"/>
    </source>
</evidence>
<dbReference type="Pfam" id="PF01846">
    <property type="entry name" value="FF"/>
    <property type="match status" value="4"/>
</dbReference>
<evidence type="ECO:0000256" key="3">
    <source>
        <dbReference type="SAM" id="MobiDB-lite"/>
    </source>
</evidence>
<feature type="compositionally biased region" description="Polar residues" evidence="3">
    <location>
        <begin position="132"/>
        <end position="144"/>
    </location>
</feature>
<feature type="compositionally biased region" description="Basic and acidic residues" evidence="3">
    <location>
        <begin position="242"/>
        <end position="251"/>
    </location>
</feature>
<gene>
    <name evidence="6" type="ORF">BCR33DRAFT_788952</name>
</gene>
<dbReference type="CDD" id="cd00201">
    <property type="entry name" value="WW"/>
    <property type="match status" value="1"/>
</dbReference>
<feature type="compositionally biased region" description="Low complexity" evidence="3">
    <location>
        <begin position="27"/>
        <end position="38"/>
    </location>
</feature>
<dbReference type="InterPro" id="IPR036020">
    <property type="entry name" value="WW_dom_sf"/>
</dbReference>
<dbReference type="Gene3D" id="1.10.10.440">
    <property type="entry name" value="FF domain"/>
    <property type="match status" value="5"/>
</dbReference>
<name>A0A1Y2BUF8_9FUNG</name>
<sequence length="1545" mass="167981">MDPLAPEIDFDPKVHNKPQPSRHERYSNSNTTTTTTTTSGGGGGASGAVKRPPPPPPPPVRPPPPPPPIHAAWTQHTSPTGAFYYYNSVTRESSWVRPPGFNPPPMPLPLPPQPVPHLAQQQQSHSKVTDSVPESVTTGSETASQETAQQLQQQNQEQPVQETVKVPEAPKERAIAMKKLPNSDWAIVLTSFDHEYFINLKTKQVTWEMPDEIGELIGQIMAGGYEDEGDVPEQEDEEQVEEKEPPKKEFEELADHKEVVRVYESANSAAMQAQMAAFIKQRELEEKKIDADMARKRKTAGDEDASADASKKPKPNSDEPPLTNAEKQEMFFDMLRELETSPFSTYEKQLPTFESDPRYLAIPAPKTRKLYFDLFCKQRAAEIQQARTAATPSDPSALAPKERFRALLQETLGAADWRTLQKLTAYDDFSRKWKKDARYTALSDDRDRKAVFKDFIARLKSSEGERKKAERKKLEEAFFELLKSVAGINEKSRWRDVQNEIEKDKRFLAVPTPIQREELFRQYLKTLSLDQLDEAERREKERKEKEEASLREREEAVRKQLESVTREVKKSQYLLKTGESVNLFKNLLIDLVKTHKATWRDSSEYIKSDPRFSQIRLPEHELDHIFSEHIEGVFQRRLAAFHNLINERTYITTPFSEVSDALLAEPQTTRLECSLEELSRHYAKYQHDREQTARTHLQQCLAENGFVRFHVKSAVGNAHVQAIEKGLKEAPDGDEWRLIGLDEIKSVLKEDKRYNDFECFASERERIVFSFVKGLIEEFRGEKGGARDMTVARNAVSVNGAGCTATGNVSIQFGTTVSVLTPKKLLDMSGNLYVFGAPYGDVNLGGSSSDWTSATAPANPQLLTNIANRPAFDTANPSCSFAPYLNYITVLNGDSSTGLTALHVFDVAAKTWTVVPLTGTDIPSGSDFAATVDHDTNVVYAFSKGSIYRVGNADDLNLSKLATNSKLSLPWLANPIVTPQPFDGKGYKPVFGQGTNHLHFFNAPGLADGQAWIFVVHYAWWQPTAQTFGNFKSEPGQTVYIPAVDQSKAPSVFAYIPDSGSATYLVDTVSNTTTTIAGFGKSGSTFRYSATSSNLVQLDTSTGSLKVLPVAGGSVSSGNGVVSLPTVTVKVTSAVVSTANAASGAVTTASALPGSTGGSGAKMNLFGVIGALAAAVSVQAIGCTVNGKLDPNTMLNALVVARNLYVFGAPYGDINLGGSSSDWVSATAPANPQLLTNIANRPAFDTANPTCSFAPYLNYITVLNGDSSTGLTALHVFDVTAKTWSVVPLTGVDIPSGSDVVATLDHDTNVIYAFSNGYIYRVGNADDLNLSKLATNPKLSLPWLPKPIVTPQPFDGTNYKAVFGQGTNHLHFFNAPGLADGQAWIFVVHYAWWQPTPQSFGSFKSEPGQTVYIPAVDQSKAPSVFAYIPDSGSATYLVDTVSNTTTTIAGFGKSGSTFRYSATSSNLVQLDTSTGSLKVLPVAGGSVSSGSGVASLPSATGIKKAPTATGTSGSGSATGVATTTKSGSAAMGVAGIISLLAALLI</sequence>
<protein>
    <recommendedName>
        <fullName evidence="8">WW domain-containing protein</fullName>
    </recommendedName>
</protein>
<dbReference type="PANTHER" id="PTHR15377">
    <property type="entry name" value="TRANSCRIPTION ELONGATION REGULATOR 1"/>
    <property type="match status" value="1"/>
</dbReference>
<dbReference type="PROSITE" id="PS51676">
    <property type="entry name" value="FF"/>
    <property type="match status" value="1"/>
</dbReference>
<dbReference type="Proteomes" id="UP000193642">
    <property type="component" value="Unassembled WGS sequence"/>
</dbReference>
<evidence type="ECO:0000256" key="2">
    <source>
        <dbReference type="SAM" id="Coils"/>
    </source>
</evidence>
<feature type="region of interest" description="Disordered" evidence="3">
    <location>
        <begin position="294"/>
        <end position="323"/>
    </location>
</feature>
<dbReference type="InterPro" id="IPR002713">
    <property type="entry name" value="FF_domain"/>
</dbReference>
<feature type="compositionally biased region" description="Low complexity" evidence="3">
    <location>
        <begin position="145"/>
        <end position="162"/>
    </location>
</feature>
<keyword evidence="7" id="KW-1185">Reference proteome</keyword>
<keyword evidence="2" id="KW-0175">Coiled coil</keyword>
<organism evidence="6 7">
    <name type="scientific">Rhizoclosmatium globosum</name>
    <dbReference type="NCBI Taxonomy" id="329046"/>
    <lineage>
        <taxon>Eukaryota</taxon>
        <taxon>Fungi</taxon>
        <taxon>Fungi incertae sedis</taxon>
        <taxon>Chytridiomycota</taxon>
        <taxon>Chytridiomycota incertae sedis</taxon>
        <taxon>Chytridiomycetes</taxon>
        <taxon>Chytridiales</taxon>
        <taxon>Chytriomycetaceae</taxon>
        <taxon>Rhizoclosmatium</taxon>
    </lineage>
</organism>
<feature type="compositionally biased region" description="Acidic residues" evidence="3">
    <location>
        <begin position="225"/>
        <end position="241"/>
    </location>
</feature>
<dbReference type="GO" id="GO:0070063">
    <property type="term" value="F:RNA polymerase binding"/>
    <property type="evidence" value="ECO:0007669"/>
    <property type="project" value="InterPro"/>
</dbReference>
<feature type="compositionally biased region" description="Pro residues" evidence="3">
    <location>
        <begin position="51"/>
        <end position="69"/>
    </location>
</feature>
<accession>A0A1Y2BUF8</accession>
<keyword evidence="1" id="KW-0677">Repeat</keyword>
<dbReference type="SUPFAM" id="SSF81698">
    <property type="entry name" value="FF domain"/>
    <property type="match status" value="4"/>
</dbReference>
<dbReference type="PANTHER" id="PTHR15377:SF3">
    <property type="entry name" value="WW DOMAIN-CONTAINING PROTEIN"/>
    <property type="match status" value="1"/>
</dbReference>
<dbReference type="Gene3D" id="2.20.70.10">
    <property type="match status" value="2"/>
</dbReference>
<evidence type="ECO:0000256" key="1">
    <source>
        <dbReference type="ARBA" id="ARBA00022737"/>
    </source>
</evidence>
<feature type="coiled-coil region" evidence="2">
    <location>
        <begin position="529"/>
        <end position="567"/>
    </location>
</feature>
<dbReference type="STRING" id="329046.A0A1Y2BUF8"/>
<dbReference type="GO" id="GO:0003712">
    <property type="term" value="F:transcription coregulator activity"/>
    <property type="evidence" value="ECO:0007669"/>
    <property type="project" value="TreeGrafter"/>
</dbReference>
<dbReference type="InterPro" id="IPR001202">
    <property type="entry name" value="WW_dom"/>
</dbReference>
<dbReference type="PROSITE" id="PS50020">
    <property type="entry name" value="WW_DOMAIN_2"/>
    <property type="match status" value="2"/>
</dbReference>
<dbReference type="Pfam" id="PF00397">
    <property type="entry name" value="WW"/>
    <property type="match status" value="1"/>
</dbReference>
<proteinExistence type="predicted"/>
<dbReference type="InterPro" id="IPR045148">
    <property type="entry name" value="TCRG1-like"/>
</dbReference>
<dbReference type="PROSITE" id="PS01159">
    <property type="entry name" value="WW_DOMAIN_1"/>
    <property type="match status" value="1"/>
</dbReference>
<reference evidence="6 7" key="1">
    <citation type="submission" date="2016-07" db="EMBL/GenBank/DDBJ databases">
        <title>Pervasive Adenine N6-methylation of Active Genes in Fungi.</title>
        <authorList>
            <consortium name="DOE Joint Genome Institute"/>
            <person name="Mondo S.J."/>
            <person name="Dannebaum R.O."/>
            <person name="Kuo R.C."/>
            <person name="Labutti K."/>
            <person name="Haridas S."/>
            <person name="Kuo A."/>
            <person name="Salamov A."/>
            <person name="Ahrendt S.R."/>
            <person name="Lipzen A."/>
            <person name="Sullivan W."/>
            <person name="Andreopoulos W.B."/>
            <person name="Clum A."/>
            <person name="Lindquist E."/>
            <person name="Daum C."/>
            <person name="Ramamoorthy G.K."/>
            <person name="Gryganskyi A."/>
            <person name="Culley D."/>
            <person name="Magnuson J.K."/>
            <person name="James T.Y."/>
            <person name="O'Malley M.A."/>
            <person name="Stajich J.E."/>
            <person name="Spatafora J.W."/>
            <person name="Visel A."/>
            <person name="Grigoriev I.V."/>
        </authorList>
    </citation>
    <scope>NUCLEOTIDE SEQUENCE [LARGE SCALE GENOMIC DNA]</scope>
    <source>
        <strain evidence="6 7">JEL800</strain>
    </source>
</reference>
<comment type="caution">
    <text evidence="6">The sequence shown here is derived from an EMBL/GenBank/DDBJ whole genome shotgun (WGS) entry which is preliminary data.</text>
</comment>
<feature type="domain" description="WW" evidence="4">
    <location>
        <begin position="183"/>
        <end position="212"/>
    </location>
</feature>